<reference evidence="1 2" key="2">
    <citation type="journal article" date="2012" name="PLoS Pathog.">
        <title>Diverse lifestyles and strategies of plant pathogenesis encoded in the genomes of eighteen Dothideomycetes fungi.</title>
        <authorList>
            <person name="Ohm R.A."/>
            <person name="Feau N."/>
            <person name="Henrissat B."/>
            <person name="Schoch C.L."/>
            <person name="Horwitz B.A."/>
            <person name="Barry K.W."/>
            <person name="Condon B.J."/>
            <person name="Copeland A.C."/>
            <person name="Dhillon B."/>
            <person name="Glaser F."/>
            <person name="Hesse C.N."/>
            <person name="Kosti I."/>
            <person name="LaButti K."/>
            <person name="Lindquist E.A."/>
            <person name="Lucas S."/>
            <person name="Salamov A.A."/>
            <person name="Bradshaw R.E."/>
            <person name="Ciuffetti L."/>
            <person name="Hamelin R.C."/>
            <person name="Kema G.H.J."/>
            <person name="Lawrence C."/>
            <person name="Scott J.A."/>
            <person name="Spatafora J.W."/>
            <person name="Turgeon B.G."/>
            <person name="de Wit P.J.G.M."/>
            <person name="Zhong S."/>
            <person name="Goodwin S.B."/>
            <person name="Grigoriev I.V."/>
        </authorList>
    </citation>
    <scope>NUCLEOTIDE SEQUENCE [LARGE SCALE GENOMIC DNA]</scope>
    <source>
        <strain evidence="2">NZE10 / CBS 128990</strain>
    </source>
</reference>
<dbReference type="HOGENOM" id="CLU_1686528_0_0_1"/>
<dbReference type="AlphaFoldDB" id="M2XZH6"/>
<dbReference type="OrthoDB" id="2266637at2759"/>
<name>M2XZH6_DOTSN</name>
<gene>
    <name evidence="1" type="ORF">DOTSEDRAFT_48794</name>
</gene>
<evidence type="ECO:0000313" key="1">
    <source>
        <dbReference type="EMBL" id="EME38093.1"/>
    </source>
</evidence>
<organism evidence="1 2">
    <name type="scientific">Dothistroma septosporum (strain NZE10 / CBS 128990)</name>
    <name type="common">Red band needle blight fungus</name>
    <name type="synonym">Mycosphaerella pini</name>
    <dbReference type="NCBI Taxonomy" id="675120"/>
    <lineage>
        <taxon>Eukaryota</taxon>
        <taxon>Fungi</taxon>
        <taxon>Dikarya</taxon>
        <taxon>Ascomycota</taxon>
        <taxon>Pezizomycotina</taxon>
        <taxon>Dothideomycetes</taxon>
        <taxon>Dothideomycetidae</taxon>
        <taxon>Mycosphaerellales</taxon>
        <taxon>Mycosphaerellaceae</taxon>
        <taxon>Dothistroma</taxon>
    </lineage>
</organism>
<protein>
    <recommendedName>
        <fullName evidence="3">Tc1-like transposase DDE domain-containing protein</fullName>
    </recommendedName>
</protein>
<sequence>MGRRLANWQQRDIQRLFDKTSRSNQDIANSLNIARRIVDKYRNNYLLFGAIYYEIGTFNRGPRHPRALLPIVEEHSYISRLLKAWNWSRKVAIRLTKERNEEYLLLYSLDFNPIELLFSVLKNWVKRHISDASIYENFGAFIRIAIKQFETVDARA</sequence>
<keyword evidence="2" id="KW-1185">Reference proteome</keyword>
<reference evidence="2" key="1">
    <citation type="journal article" date="2012" name="PLoS Genet.">
        <title>The genomes of the fungal plant pathogens Cladosporium fulvum and Dothistroma septosporum reveal adaptation to different hosts and lifestyles but also signatures of common ancestry.</title>
        <authorList>
            <person name="de Wit P.J.G.M."/>
            <person name="van der Burgt A."/>
            <person name="Oekmen B."/>
            <person name="Stergiopoulos I."/>
            <person name="Abd-Elsalam K.A."/>
            <person name="Aerts A.L."/>
            <person name="Bahkali A.H."/>
            <person name="Beenen H.G."/>
            <person name="Chettri P."/>
            <person name="Cox M.P."/>
            <person name="Datema E."/>
            <person name="de Vries R.P."/>
            <person name="Dhillon B."/>
            <person name="Ganley A.R."/>
            <person name="Griffiths S.A."/>
            <person name="Guo Y."/>
            <person name="Hamelin R.C."/>
            <person name="Henrissat B."/>
            <person name="Kabir M.S."/>
            <person name="Jashni M.K."/>
            <person name="Kema G."/>
            <person name="Klaubauf S."/>
            <person name="Lapidus A."/>
            <person name="Levasseur A."/>
            <person name="Lindquist E."/>
            <person name="Mehrabi R."/>
            <person name="Ohm R.A."/>
            <person name="Owen T.J."/>
            <person name="Salamov A."/>
            <person name="Schwelm A."/>
            <person name="Schijlen E."/>
            <person name="Sun H."/>
            <person name="van den Burg H.A."/>
            <person name="van Ham R.C.H.J."/>
            <person name="Zhang S."/>
            <person name="Goodwin S.B."/>
            <person name="Grigoriev I.V."/>
            <person name="Collemare J."/>
            <person name="Bradshaw R.E."/>
        </authorList>
    </citation>
    <scope>NUCLEOTIDE SEQUENCE [LARGE SCALE GENOMIC DNA]</scope>
    <source>
        <strain evidence="2">NZE10 / CBS 128990</strain>
    </source>
</reference>
<dbReference type="EMBL" id="KB446548">
    <property type="protein sequence ID" value="EME38093.1"/>
    <property type="molecule type" value="Genomic_DNA"/>
</dbReference>
<evidence type="ECO:0000313" key="2">
    <source>
        <dbReference type="Proteomes" id="UP000016933"/>
    </source>
</evidence>
<evidence type="ECO:0008006" key="3">
    <source>
        <dbReference type="Google" id="ProtNLM"/>
    </source>
</evidence>
<proteinExistence type="predicted"/>
<dbReference type="Proteomes" id="UP000016933">
    <property type="component" value="Unassembled WGS sequence"/>
</dbReference>
<accession>M2XZH6</accession>